<dbReference type="KEGG" id="nli:G3M70_07750"/>
<dbReference type="Pfam" id="PF25778">
    <property type="entry name" value="DUF7948"/>
    <property type="match status" value="1"/>
</dbReference>
<feature type="signal peptide" evidence="2">
    <location>
        <begin position="1"/>
        <end position="24"/>
    </location>
</feature>
<dbReference type="Pfam" id="PF13517">
    <property type="entry name" value="FG-GAP_3"/>
    <property type="match status" value="1"/>
</dbReference>
<dbReference type="PANTHER" id="PTHR35580">
    <property type="entry name" value="CELL SURFACE GLYCOPROTEIN (S-LAYER PROTEIN)-LIKE PROTEIN"/>
    <property type="match status" value="1"/>
</dbReference>
<evidence type="ECO:0000256" key="2">
    <source>
        <dbReference type="SAM" id="SignalP"/>
    </source>
</evidence>
<evidence type="ECO:0000313" key="5">
    <source>
        <dbReference type="Proteomes" id="UP000594688"/>
    </source>
</evidence>
<gene>
    <name evidence="4" type="ORF">G3M70_07750</name>
</gene>
<dbReference type="AlphaFoldDB" id="A0A7T0BVL4"/>
<accession>A0A7T0BVL4</accession>
<protein>
    <recommendedName>
        <fullName evidence="3">DUF7948 domain-containing protein</fullName>
    </recommendedName>
</protein>
<dbReference type="InterPro" id="IPR057708">
    <property type="entry name" value="DUF7948"/>
</dbReference>
<name>A0A7T0BVL4_9BACT</name>
<dbReference type="SUPFAM" id="SSF69318">
    <property type="entry name" value="Integrin alpha N-terminal domain"/>
    <property type="match status" value="1"/>
</dbReference>
<organism evidence="4 5">
    <name type="scientific">Candidatus Nitronauta litoralis</name>
    <dbReference type="NCBI Taxonomy" id="2705533"/>
    <lineage>
        <taxon>Bacteria</taxon>
        <taxon>Pseudomonadati</taxon>
        <taxon>Nitrospinota/Tectimicrobiota group</taxon>
        <taxon>Nitrospinota</taxon>
        <taxon>Nitrospinia</taxon>
        <taxon>Nitrospinales</taxon>
        <taxon>Nitrospinaceae</taxon>
        <taxon>Candidatus Nitronauta</taxon>
    </lineage>
</organism>
<dbReference type="InterPro" id="IPR052918">
    <property type="entry name" value="Motility_Chemotaxis_Reg"/>
</dbReference>
<dbReference type="PANTHER" id="PTHR35580:SF1">
    <property type="entry name" value="PHYTASE-LIKE DOMAIN-CONTAINING PROTEIN"/>
    <property type="match status" value="1"/>
</dbReference>
<proteinExistence type="predicted"/>
<feature type="chain" id="PRO_5032834070" description="DUF7948 domain-containing protein" evidence="2">
    <location>
        <begin position="25"/>
        <end position="1071"/>
    </location>
</feature>
<dbReference type="InterPro" id="IPR013517">
    <property type="entry name" value="FG-GAP"/>
</dbReference>
<dbReference type="Gene3D" id="2.130.10.130">
    <property type="entry name" value="Integrin alpha, N-terminal"/>
    <property type="match status" value="1"/>
</dbReference>
<feature type="domain" description="DUF7948" evidence="3">
    <location>
        <begin position="86"/>
        <end position="310"/>
    </location>
</feature>
<evidence type="ECO:0000259" key="3">
    <source>
        <dbReference type="Pfam" id="PF25778"/>
    </source>
</evidence>
<keyword evidence="1 2" id="KW-0732">Signal</keyword>
<dbReference type="InterPro" id="IPR028994">
    <property type="entry name" value="Integrin_alpha_N"/>
</dbReference>
<evidence type="ECO:0000313" key="4">
    <source>
        <dbReference type="EMBL" id="QPJ61781.1"/>
    </source>
</evidence>
<dbReference type="EMBL" id="CP048685">
    <property type="protein sequence ID" value="QPJ61781.1"/>
    <property type="molecule type" value="Genomic_DNA"/>
</dbReference>
<sequence>MLRSHLLKLTLTVSILCIATFSIASPNNSNRLDLKDALELGLKSPGKVIDLAPYRDPSRAIPKKGEVDAKTRMQVDKSFGRMPLLFEKNEGQVSDQVKFLSRGRGYNFYLTPTESVMVLSKAVEDKTTATNVSRKSDPLNRLASLENPPKMERAVVRMQVVGANDKAVIKGEEKLASTSNYFIGNDQSKWRQGVANYKKVHYEDVYEGIDLVYYGNQNKLEYDFIVKPGANPNNIELKFSGADKVSLDDQGNLVLQTNVGDVVQHAPIIYQIINGKRETVKGEYILKQNNRVAFHITSYNPDHNLVIDPVLGFSTYFGGSGKDLSWSIAADENNNIYVTGNSSSPDFPTLSSIPGGTNVGTIFLFKIHHQNGIPSLAYSVLLGGLQDDRGDGIDLDSLGNVYIAGFTESTNFPLVNEIEGDSTGLDAFIVKLEEINEIPSLAFSTYLGGSVGDGASDIKIGNFGDIFITGWTSSSDFDTKNSIKTHSGGFDVFVLKIQETNGNFNLAYSTLLGGSGLDVPSKLAVDNLNQVYVAGRTGSTNFDLLNEIEGDSEDGLDDMFVFKLEETNNIPSLVYSTYLGGKGDDRAWSITADNFNNVFVTGYASQDFNTVNPLQENHPGYDGIFFKLEETNGVPELAFSTYLGGVNGGAAYGICRDSNKNIYLVGISVGDGFIQVNPIAPFAEIDDIFVMKLRERSNDFSVLYSTYIGGNNSEYAIGCSADSSGNVYVSGATLSSDFLTKNSLQSFNGDFDIIAFKLSDPVLPNLTNDFNNNESSDILATHSSGILVSALIENSVFEDLGFLLQADPAAGWTVNATGDFNGDKKADLLLYNTTTGEYRTVLLDGTSVLSDTVVFTIDPVIGVEPRGVGDFDGDGEAEIIIYHPPSGFTGLVYLVNGAFSSFEEATTIDVAGNWTLQDTGYFNGDNKTDLLISNTVTGESAVIEMDGSTATGPTSIFTFDPATGWSEIDTGDFNGDGKSDVLILHSTGALGVLVMDDLVFQSFYVPGGLSPGWELVNVGNYDGINKADFLIHDTNTGDLMTAVQDGTTVTTYTPVLNLGVGSGWSYHGGKP</sequence>
<reference evidence="4 5" key="1">
    <citation type="submission" date="2020-02" db="EMBL/GenBank/DDBJ databases">
        <title>Genomic and physiological characterization of two novel Nitrospinaceae genera.</title>
        <authorList>
            <person name="Mueller A.J."/>
            <person name="Jung M.-Y."/>
            <person name="Strachan C.R."/>
            <person name="Herbold C.W."/>
            <person name="Kirkegaard R.H."/>
            <person name="Daims H."/>
        </authorList>
    </citation>
    <scope>NUCLEOTIDE SEQUENCE [LARGE SCALE GENOMIC DNA]</scope>
    <source>
        <strain evidence="4">EB</strain>
    </source>
</reference>
<dbReference type="Pfam" id="PF06739">
    <property type="entry name" value="SBBP"/>
    <property type="match status" value="4"/>
</dbReference>
<dbReference type="Proteomes" id="UP000594688">
    <property type="component" value="Chromosome"/>
</dbReference>
<evidence type="ECO:0000256" key="1">
    <source>
        <dbReference type="ARBA" id="ARBA00022729"/>
    </source>
</evidence>
<dbReference type="InterPro" id="IPR010620">
    <property type="entry name" value="SBBP_repeat"/>
</dbReference>